<evidence type="ECO:0000313" key="2">
    <source>
        <dbReference type="EMBL" id="QOG28075.1"/>
    </source>
</evidence>
<dbReference type="Proteomes" id="UP000516696">
    <property type="component" value="Chromosome"/>
</dbReference>
<dbReference type="Gene3D" id="1.10.260.40">
    <property type="entry name" value="lambda repressor-like DNA-binding domains"/>
    <property type="match status" value="1"/>
</dbReference>
<dbReference type="AlphaFoldDB" id="A0AAE7MR91"/>
<dbReference type="InterPro" id="IPR010982">
    <property type="entry name" value="Lambda_DNA-bd_dom_sf"/>
</dbReference>
<dbReference type="GO" id="GO:0003677">
    <property type="term" value="F:DNA binding"/>
    <property type="evidence" value="ECO:0007669"/>
    <property type="project" value="InterPro"/>
</dbReference>
<feature type="domain" description="HTH cro/C1-type" evidence="1">
    <location>
        <begin position="7"/>
        <end position="60"/>
    </location>
</feature>
<organism evidence="2 3">
    <name type="scientific">Enterococcus gallinarum</name>
    <dbReference type="NCBI Taxonomy" id="1353"/>
    <lineage>
        <taxon>Bacteria</taxon>
        <taxon>Bacillati</taxon>
        <taxon>Bacillota</taxon>
        <taxon>Bacilli</taxon>
        <taxon>Lactobacillales</taxon>
        <taxon>Enterococcaceae</taxon>
        <taxon>Enterococcus</taxon>
    </lineage>
</organism>
<dbReference type="SUPFAM" id="SSF47413">
    <property type="entry name" value="lambda repressor-like DNA-binding domains"/>
    <property type="match status" value="1"/>
</dbReference>
<dbReference type="CDD" id="cd00093">
    <property type="entry name" value="HTH_XRE"/>
    <property type="match status" value="1"/>
</dbReference>
<dbReference type="EMBL" id="CP050485">
    <property type="protein sequence ID" value="QOG28075.1"/>
    <property type="molecule type" value="Genomic_DNA"/>
</dbReference>
<accession>A0AAE7MR91</accession>
<dbReference type="SMART" id="SM00530">
    <property type="entry name" value="HTH_XRE"/>
    <property type="match status" value="1"/>
</dbReference>
<proteinExistence type="predicted"/>
<protein>
    <submittedName>
        <fullName evidence="2">Helix-turn-helix transcriptional regulator</fullName>
    </submittedName>
</protein>
<dbReference type="RefSeq" id="WP_113849433.1">
    <property type="nucleotide sequence ID" value="NZ_CP050485.1"/>
</dbReference>
<evidence type="ECO:0000313" key="3">
    <source>
        <dbReference type="Proteomes" id="UP000516696"/>
    </source>
</evidence>
<reference evidence="2 3" key="1">
    <citation type="submission" date="2020-03" db="EMBL/GenBank/DDBJ databases">
        <title>Characterization of ganglioside-mimicking enterococci.</title>
        <authorList>
            <person name="Patry R.T."/>
            <person name="Nothaft H."/>
            <person name="Bridger R."/>
            <person name="Shajahan A."/>
            <person name="Huynh S."/>
            <person name="Sanchez S."/>
            <person name="Azadi P."/>
            <person name="Cooper K."/>
            <person name="Miller W.G."/>
            <person name="Parker C.T."/>
            <person name="Wells L."/>
            <person name="Szymanski C.M."/>
        </authorList>
    </citation>
    <scope>NUCLEOTIDE SEQUENCE [LARGE SCALE GENOMIC DNA]</scope>
    <source>
        <strain evidence="2 3">EGM181</strain>
    </source>
</reference>
<gene>
    <name evidence="2" type="ORF">EGM181_12820</name>
</gene>
<evidence type="ECO:0000259" key="1">
    <source>
        <dbReference type="PROSITE" id="PS50943"/>
    </source>
</evidence>
<sequence length="67" mass="7791">MTLKQEVKIALIQKKWSQRELARQMGISMAYLQDILAENRTPTKRLKQIEELLDIDLGVVDHEPVCN</sequence>
<name>A0AAE7MR91_ENTGA</name>
<dbReference type="InterPro" id="IPR001387">
    <property type="entry name" value="Cro/C1-type_HTH"/>
</dbReference>
<dbReference type="Pfam" id="PF01381">
    <property type="entry name" value="HTH_3"/>
    <property type="match status" value="1"/>
</dbReference>
<dbReference type="PROSITE" id="PS50943">
    <property type="entry name" value="HTH_CROC1"/>
    <property type="match status" value="1"/>
</dbReference>